<sequence length="682" mass="68929">MDQLMARHRTVRRLIGTALVFVAAMLVGLVAAEAAWADPSPVPAPAPGTSSPAPSPAANTPSPIPTPPPNGPSPTTPSSPQMPQPSPQPSPTPGSGDDDDPGLFDIPGQIRKAINDFLIWVAKKTIDPVLKALGSTVLSTPDLTSNPAVRAVWTTSMVTANALYGLLVLAGCFIVMSRETVQTQYGLKEIAPRVAAGALLSNLSLIICEKIIEVANALTVGVMGEGVDPQAAADAIGEYLMSALTGSAVNIMFGLLGIAAAALGIVALITFVGRVGVFIVLVGIGPIVLVLHATPQTEGIAYTWWRAVGACAGLQVGQAAIVLATVKVFLTPTGMKVLGIPASTQGLLGVLVCITMLWLLIKLPGLMKQFVLAPIGLQSQGRGLLGQLLQAYITFKTLGAAAGLLGVGRNAPSSRAATSTARAGTTTRPVPTRRVAPSPARSRPGTAAPVQFSHAPAAQTPLPAPAGVNGPPMFSTLAPPATPSPAPSGPAPAASFSHPPTPGPSTARPSTPAGNPAFSNSSPPPSSPSPSGPPPAATFSSATKQTAPRRPPAPVTPVFSNAPAARPSPPNTSKPAADPATTKKAPTQRPTAARRAAEPPATPSPGRSTSSRRQAPPATGAASTPPPASATQPPPRPAARGTTTPVFRPAAPPPSSQARDTGTESSPPSPPPVRRRPRGGKS</sequence>
<feature type="transmembrane region" description="Helical" evidence="2">
    <location>
        <begin position="307"/>
        <end position="330"/>
    </location>
</feature>
<dbReference type="AlphaFoldDB" id="A0A919TJV5"/>
<feature type="compositionally biased region" description="Basic residues" evidence="1">
    <location>
        <begin position="673"/>
        <end position="682"/>
    </location>
</feature>
<feature type="compositionally biased region" description="Pro residues" evidence="1">
    <location>
        <begin position="522"/>
        <end position="536"/>
    </location>
</feature>
<keyword evidence="4" id="KW-1185">Reference proteome</keyword>
<feature type="compositionally biased region" description="Low complexity" evidence="1">
    <location>
        <begin position="537"/>
        <end position="548"/>
    </location>
</feature>
<feature type="compositionally biased region" description="Pro residues" evidence="1">
    <location>
        <begin position="624"/>
        <end position="637"/>
    </location>
</feature>
<dbReference type="InterPro" id="IPR045782">
    <property type="entry name" value="TrbL_3"/>
</dbReference>
<keyword evidence="2" id="KW-0472">Membrane</keyword>
<evidence type="ECO:0000256" key="2">
    <source>
        <dbReference type="SAM" id="Phobius"/>
    </source>
</evidence>
<accession>A0A919TJV5</accession>
<comment type="caution">
    <text evidence="3">The sequence shown here is derived from an EMBL/GenBank/DDBJ whole genome shotgun (WGS) entry which is preliminary data.</text>
</comment>
<name>A0A919TJV5_9ACTN</name>
<protein>
    <submittedName>
        <fullName evidence="3">Uncharacterized protein</fullName>
    </submittedName>
</protein>
<dbReference type="Pfam" id="PF19590">
    <property type="entry name" value="TrbL_3"/>
    <property type="match status" value="1"/>
</dbReference>
<feature type="compositionally biased region" description="Low complexity" evidence="1">
    <location>
        <begin position="574"/>
        <end position="594"/>
    </location>
</feature>
<evidence type="ECO:0000313" key="3">
    <source>
        <dbReference type="EMBL" id="GIF04675.1"/>
    </source>
</evidence>
<keyword evidence="2" id="KW-0812">Transmembrane</keyword>
<dbReference type="RefSeq" id="WP_307833996.1">
    <property type="nucleotide sequence ID" value="NZ_BOMW01000020.1"/>
</dbReference>
<feature type="compositionally biased region" description="Low complexity" evidence="1">
    <location>
        <begin position="47"/>
        <end position="61"/>
    </location>
</feature>
<feature type="compositionally biased region" description="Pro residues" evidence="1">
    <location>
        <begin position="62"/>
        <end position="92"/>
    </location>
</feature>
<feature type="compositionally biased region" description="Low complexity" evidence="1">
    <location>
        <begin position="411"/>
        <end position="445"/>
    </location>
</feature>
<reference evidence="3" key="1">
    <citation type="submission" date="2021-01" db="EMBL/GenBank/DDBJ databases">
        <title>Whole genome shotgun sequence of Actinoplanes siamensis NBRC 109076.</title>
        <authorList>
            <person name="Komaki H."/>
            <person name="Tamura T."/>
        </authorList>
    </citation>
    <scope>NUCLEOTIDE SEQUENCE</scope>
    <source>
        <strain evidence="3">NBRC 109076</strain>
    </source>
</reference>
<keyword evidence="2" id="KW-1133">Transmembrane helix</keyword>
<feature type="transmembrane region" description="Helical" evidence="2">
    <location>
        <begin position="342"/>
        <end position="361"/>
    </location>
</feature>
<feature type="region of interest" description="Disordered" evidence="1">
    <location>
        <begin position="41"/>
        <end position="105"/>
    </location>
</feature>
<feature type="compositionally biased region" description="Low complexity" evidence="1">
    <location>
        <begin position="512"/>
        <end position="521"/>
    </location>
</feature>
<feature type="compositionally biased region" description="Low complexity" evidence="1">
    <location>
        <begin position="556"/>
        <end position="565"/>
    </location>
</feature>
<feature type="transmembrane region" description="Helical" evidence="2">
    <location>
        <begin position="275"/>
        <end position="295"/>
    </location>
</feature>
<organism evidence="3 4">
    <name type="scientific">Actinoplanes siamensis</name>
    <dbReference type="NCBI Taxonomy" id="1223317"/>
    <lineage>
        <taxon>Bacteria</taxon>
        <taxon>Bacillati</taxon>
        <taxon>Actinomycetota</taxon>
        <taxon>Actinomycetes</taxon>
        <taxon>Micromonosporales</taxon>
        <taxon>Micromonosporaceae</taxon>
        <taxon>Actinoplanes</taxon>
    </lineage>
</organism>
<evidence type="ECO:0000313" key="4">
    <source>
        <dbReference type="Proteomes" id="UP000629619"/>
    </source>
</evidence>
<dbReference type="EMBL" id="BOMW01000020">
    <property type="protein sequence ID" value="GIF04675.1"/>
    <property type="molecule type" value="Genomic_DNA"/>
</dbReference>
<gene>
    <name evidence="3" type="ORF">Asi03nite_22130</name>
</gene>
<feature type="compositionally biased region" description="Pro residues" evidence="1">
    <location>
        <begin position="480"/>
        <end position="490"/>
    </location>
</feature>
<feature type="transmembrane region" description="Helical" evidence="2">
    <location>
        <begin position="151"/>
        <end position="176"/>
    </location>
</feature>
<feature type="region of interest" description="Disordered" evidence="1">
    <location>
        <begin position="409"/>
        <end position="682"/>
    </location>
</feature>
<proteinExistence type="predicted"/>
<feature type="transmembrane region" description="Helical" evidence="2">
    <location>
        <begin position="248"/>
        <end position="269"/>
    </location>
</feature>
<evidence type="ECO:0000256" key="1">
    <source>
        <dbReference type="SAM" id="MobiDB-lite"/>
    </source>
</evidence>
<dbReference type="Proteomes" id="UP000629619">
    <property type="component" value="Unassembled WGS sequence"/>
</dbReference>
<feature type="compositionally biased region" description="Low complexity" evidence="1">
    <location>
        <begin position="604"/>
        <end position="623"/>
    </location>
</feature>